<comment type="caution">
    <text evidence="7">The sequence shown here is derived from an EMBL/GenBank/DDBJ whole genome shotgun (WGS) entry which is preliminary data.</text>
</comment>
<dbReference type="STRING" id="45070.Lnau_0797"/>
<protein>
    <submittedName>
        <fullName evidence="7">Carotenoid cleavage oxygenase</fullName>
        <ecNumber evidence="7">1.13.11.-</ecNumber>
    </submittedName>
</protein>
<dbReference type="Proteomes" id="UP000054725">
    <property type="component" value="Unassembled WGS sequence"/>
</dbReference>
<proteinExistence type="inferred from homology"/>
<keyword evidence="6" id="KW-0812">Transmembrane</keyword>
<feature type="binding site" evidence="5">
    <location>
        <position position="398"/>
    </location>
    <ligand>
        <name>Fe cation</name>
        <dbReference type="ChEBI" id="CHEBI:24875"/>
        <note>catalytic</note>
    </ligand>
</feature>
<name>A0A0W0WU36_9GAMM</name>
<evidence type="ECO:0000256" key="5">
    <source>
        <dbReference type="PIRSR" id="PIRSR604294-1"/>
    </source>
</evidence>
<evidence type="ECO:0000256" key="6">
    <source>
        <dbReference type="SAM" id="Phobius"/>
    </source>
</evidence>
<feature type="transmembrane region" description="Helical" evidence="6">
    <location>
        <begin position="125"/>
        <end position="145"/>
    </location>
</feature>
<dbReference type="PANTHER" id="PTHR10543">
    <property type="entry name" value="BETA-CAROTENE DIOXYGENASE"/>
    <property type="match status" value="1"/>
</dbReference>
<dbReference type="Pfam" id="PF03055">
    <property type="entry name" value="RPE65"/>
    <property type="match status" value="1"/>
</dbReference>
<gene>
    <name evidence="7" type="ORF">Lnau_0797</name>
</gene>
<dbReference type="GO" id="GO:0046872">
    <property type="term" value="F:metal ion binding"/>
    <property type="evidence" value="ECO:0007669"/>
    <property type="project" value="UniProtKB-KW"/>
</dbReference>
<feature type="transmembrane region" description="Helical" evidence="6">
    <location>
        <begin position="80"/>
        <end position="105"/>
    </location>
</feature>
<dbReference type="PATRIC" id="fig|45070.6.peg.846"/>
<feature type="transmembrane region" description="Helical" evidence="6">
    <location>
        <begin position="152"/>
        <end position="169"/>
    </location>
</feature>
<keyword evidence="3 7" id="KW-0560">Oxidoreductase</keyword>
<keyword evidence="6" id="KW-0472">Membrane</keyword>
<comment type="cofactor">
    <cofactor evidence="5">
        <name>Fe(2+)</name>
        <dbReference type="ChEBI" id="CHEBI:29033"/>
    </cofactor>
    <text evidence="5">Binds 1 Fe(2+) ion per subunit.</text>
</comment>
<dbReference type="RefSeq" id="WP_058503856.1">
    <property type="nucleotide sequence ID" value="NZ_CAAAIF010000001.1"/>
</dbReference>
<evidence type="ECO:0000256" key="2">
    <source>
        <dbReference type="ARBA" id="ARBA00022723"/>
    </source>
</evidence>
<feature type="transmembrane region" description="Helical" evidence="6">
    <location>
        <begin position="43"/>
        <end position="68"/>
    </location>
</feature>
<evidence type="ECO:0000313" key="8">
    <source>
        <dbReference type="Proteomes" id="UP000054725"/>
    </source>
</evidence>
<comment type="similarity">
    <text evidence="1">Belongs to the carotenoid oxygenase family.</text>
</comment>
<dbReference type="InterPro" id="IPR004294">
    <property type="entry name" value="Carotenoid_Oase"/>
</dbReference>
<evidence type="ECO:0000256" key="4">
    <source>
        <dbReference type="ARBA" id="ARBA00023004"/>
    </source>
</evidence>
<dbReference type="PANTHER" id="PTHR10543:SF89">
    <property type="entry name" value="CAROTENOID 9,10(9',10')-CLEAVAGE DIOXYGENASE 1"/>
    <property type="match status" value="1"/>
</dbReference>
<dbReference type="EC" id="1.13.11.-" evidence="7"/>
<accession>A0A0W0WU36</accession>
<dbReference type="OrthoDB" id="6636843at2"/>
<feature type="binding site" evidence="5">
    <location>
        <position position="350"/>
    </location>
    <ligand>
        <name>Fe cation</name>
        <dbReference type="ChEBI" id="CHEBI:24875"/>
        <note>catalytic</note>
    </ligand>
</feature>
<evidence type="ECO:0000313" key="7">
    <source>
        <dbReference type="EMBL" id="KTD35813.1"/>
    </source>
</evidence>
<reference evidence="7 8" key="1">
    <citation type="submission" date="2015-11" db="EMBL/GenBank/DDBJ databases">
        <title>Genomic analysis of 38 Legionella species identifies large and diverse effector repertoires.</title>
        <authorList>
            <person name="Burstein D."/>
            <person name="Amaro F."/>
            <person name="Zusman T."/>
            <person name="Lifshitz Z."/>
            <person name="Cohen O."/>
            <person name="Gilbert J.A."/>
            <person name="Pupko T."/>
            <person name="Shuman H.A."/>
            <person name="Segal G."/>
        </authorList>
    </citation>
    <scope>NUCLEOTIDE SEQUENCE [LARGE SCALE GENOMIC DNA]</scope>
    <source>
        <strain evidence="7 8">ATCC 49506</strain>
    </source>
</reference>
<feature type="binding site" evidence="5">
    <location>
        <position position="637"/>
    </location>
    <ligand>
        <name>Fe cation</name>
        <dbReference type="ChEBI" id="CHEBI:24875"/>
        <note>catalytic</note>
    </ligand>
</feature>
<dbReference type="AlphaFoldDB" id="A0A0W0WU36"/>
<dbReference type="GO" id="GO:0016121">
    <property type="term" value="P:carotene catabolic process"/>
    <property type="evidence" value="ECO:0007669"/>
    <property type="project" value="TreeGrafter"/>
</dbReference>
<evidence type="ECO:0000256" key="1">
    <source>
        <dbReference type="ARBA" id="ARBA00006787"/>
    </source>
</evidence>
<keyword evidence="8" id="KW-1185">Reference proteome</keyword>
<keyword evidence="6" id="KW-1133">Transmembrane helix</keyword>
<evidence type="ECO:0000256" key="3">
    <source>
        <dbReference type="ARBA" id="ARBA00023002"/>
    </source>
</evidence>
<dbReference type="EMBL" id="LNYO01000013">
    <property type="protein sequence ID" value="KTD35813.1"/>
    <property type="molecule type" value="Genomic_DNA"/>
</dbReference>
<sequence length="647" mass="74980">MWQIFLGFLPWILFSALYGKSREEIVLTLAISSIVLLATEWRQLLKGFILSWGTLLFFFLFYVFTIVFRIDWMVQNAWMLSNAFLALIIWFSLVIGKPFTIQYAYGQTPKQIWNTPGFWQVNRKLSLMWGLILTFSTALYLISWGTTKAEQIIYQVLVYGPITLGFYFSNKYPTWYREQQIKKRLQANPYLQNNFAPIHEESDFENLLVKGEIPKNLRGAYMRNGSNPAFDPISYTYPIDGDGMIHAMYFEEKLHYRNRYVKTKGLLLEQKYGRAIYGGIAMPIPPDPKLIGPNDDQGPFKNGAFIHIIKHAQRYLAMWEGGPAYEMDHDLNTIEEWHPGTTKPLHVGPHTRLDPDTNDLYLINYDLEPPFLTYHRVNSEGNLVESRIIDKTYSSMMHDFVMTTNYLVFFDCPAIFNLDAVEQGGSVLQWRPELGSNIAIVARHDKDKPILWLKTEAFFVFHFANAYEEENKIIVDYARHHSLKFGVTNKETGDDKPPRMVRMEIDLQTKTLREIPLADYIAEFPTFNIHFTGKSYQFIYAPTRTKAEDILTYDALVKYDLATKTTAIQDFSGQYQIGEAVFAPKPNAQEEDEGYLLLFAYDKKRNASDFLILNAKEIEKPPIATIRLPRRVPHGLHGSWFPAPKLD</sequence>
<organism evidence="7 8">
    <name type="scientific">Legionella nautarum</name>
    <dbReference type="NCBI Taxonomy" id="45070"/>
    <lineage>
        <taxon>Bacteria</taxon>
        <taxon>Pseudomonadati</taxon>
        <taxon>Pseudomonadota</taxon>
        <taxon>Gammaproteobacteria</taxon>
        <taxon>Legionellales</taxon>
        <taxon>Legionellaceae</taxon>
        <taxon>Legionella</taxon>
    </lineage>
</organism>
<keyword evidence="4 5" id="KW-0408">Iron</keyword>
<feature type="binding site" evidence="5">
    <location>
        <position position="462"/>
    </location>
    <ligand>
        <name>Fe cation</name>
        <dbReference type="ChEBI" id="CHEBI:24875"/>
        <note>catalytic</note>
    </ligand>
</feature>
<dbReference type="GO" id="GO:0010436">
    <property type="term" value="F:carotenoid dioxygenase activity"/>
    <property type="evidence" value="ECO:0007669"/>
    <property type="project" value="TreeGrafter"/>
</dbReference>
<keyword evidence="2 5" id="KW-0479">Metal-binding</keyword>